<accession>A0A1J0GFG6</accession>
<feature type="domain" description="CAAX prenyl protease 2/Lysostaphin resistance protein A-like" evidence="2">
    <location>
        <begin position="5"/>
        <end position="62"/>
    </location>
</feature>
<dbReference type="STRING" id="1552.A7L45_08155"/>
<dbReference type="InterPro" id="IPR003675">
    <property type="entry name" value="Rce1/LyrA-like_dom"/>
</dbReference>
<keyword evidence="1" id="KW-0812">Transmembrane</keyword>
<dbReference type="GO" id="GO:0080120">
    <property type="term" value="P:CAAX-box protein maturation"/>
    <property type="evidence" value="ECO:0007669"/>
    <property type="project" value="UniProtKB-ARBA"/>
</dbReference>
<sequence>MNKLKFKTGIRFAILISATIFAILHFDLNFIGRFFMGVLSALLYIETKNIVNCIIFHMLCNFSIFLFVVLSQYVHIPMSNSDGTPQPLIIVVFYSSIVISIVMNIKYIKNNLPRKRSISL</sequence>
<gene>
    <name evidence="3" type="ORF">A7L45_08155</name>
</gene>
<proteinExistence type="predicted"/>
<dbReference type="AlphaFoldDB" id="A0A1J0GFG6"/>
<dbReference type="KEGG" id="ceu:A7L45_08155"/>
<feature type="transmembrane region" description="Helical" evidence="1">
    <location>
        <begin position="88"/>
        <end position="108"/>
    </location>
</feature>
<dbReference type="EMBL" id="CP015756">
    <property type="protein sequence ID" value="APC40043.1"/>
    <property type="molecule type" value="Genomic_DNA"/>
</dbReference>
<evidence type="ECO:0000313" key="4">
    <source>
        <dbReference type="Proteomes" id="UP000182569"/>
    </source>
</evidence>
<evidence type="ECO:0000259" key="2">
    <source>
        <dbReference type="Pfam" id="PF02517"/>
    </source>
</evidence>
<keyword evidence="1" id="KW-1133">Transmembrane helix</keyword>
<feature type="transmembrane region" description="Helical" evidence="1">
    <location>
        <begin position="9"/>
        <end position="24"/>
    </location>
</feature>
<evidence type="ECO:0000256" key="1">
    <source>
        <dbReference type="SAM" id="Phobius"/>
    </source>
</evidence>
<protein>
    <recommendedName>
        <fullName evidence="2">CAAX prenyl protease 2/Lysostaphin resistance protein A-like domain-containing protein</fullName>
    </recommendedName>
</protein>
<keyword evidence="4" id="KW-1185">Reference proteome</keyword>
<reference evidence="4" key="1">
    <citation type="journal article" date="2016" name="Front. Microbiol.">
        <title>Complete Genome Sequence of Clostridium estertheticum DSM 8809, a Microbe Identified in Spoiled Vacuum Packed Beef.</title>
        <authorList>
            <person name="Yu Z."/>
            <person name="Gunn L."/>
            <person name="Brennan E."/>
            <person name="Reid R."/>
            <person name="Wall P.G."/>
            <person name="Gaora O.P."/>
            <person name="Hurley D."/>
            <person name="Bolton D."/>
            <person name="Fanning S."/>
        </authorList>
    </citation>
    <scope>NUCLEOTIDE SEQUENCE [LARGE SCALE GENOMIC DNA]</scope>
    <source>
        <strain evidence="4">DSM 8809</strain>
    </source>
</reference>
<evidence type="ECO:0000313" key="3">
    <source>
        <dbReference type="EMBL" id="APC40043.1"/>
    </source>
</evidence>
<keyword evidence="1" id="KW-0472">Membrane</keyword>
<organism evidence="3 4">
    <name type="scientific">Clostridium estertheticum subsp. estertheticum</name>
    <dbReference type="NCBI Taxonomy" id="1552"/>
    <lineage>
        <taxon>Bacteria</taxon>
        <taxon>Bacillati</taxon>
        <taxon>Bacillota</taxon>
        <taxon>Clostridia</taxon>
        <taxon>Eubacteriales</taxon>
        <taxon>Clostridiaceae</taxon>
        <taxon>Clostridium</taxon>
    </lineage>
</organism>
<dbReference type="Pfam" id="PF02517">
    <property type="entry name" value="Rce1-like"/>
    <property type="match status" value="1"/>
</dbReference>
<name>A0A1J0GFG6_9CLOT</name>
<dbReference type="Proteomes" id="UP000182569">
    <property type="component" value="Chromosome"/>
</dbReference>
<feature type="transmembrane region" description="Helical" evidence="1">
    <location>
        <begin position="54"/>
        <end position="76"/>
    </location>
</feature>
<feature type="transmembrane region" description="Helical" evidence="1">
    <location>
        <begin position="30"/>
        <end position="47"/>
    </location>
</feature>
<dbReference type="GO" id="GO:0004175">
    <property type="term" value="F:endopeptidase activity"/>
    <property type="evidence" value="ECO:0007669"/>
    <property type="project" value="UniProtKB-ARBA"/>
</dbReference>